<accession>A0A6A5WAV7</accession>
<sequence>MAWRGMVFGAGMHWSGLGGLYLYTWGVGYGLEIFRHQVLHLGLNMNERGDSYL</sequence>
<proteinExistence type="predicted"/>
<reference evidence="2" key="1">
    <citation type="journal article" date="2020" name="Stud. Mycol.">
        <title>101 Dothideomycetes genomes: a test case for predicting lifestyles and emergence of pathogens.</title>
        <authorList>
            <person name="Haridas S."/>
            <person name="Albert R."/>
            <person name="Binder M."/>
            <person name="Bloem J."/>
            <person name="Labutti K."/>
            <person name="Salamov A."/>
            <person name="Andreopoulos B."/>
            <person name="Baker S."/>
            <person name="Barry K."/>
            <person name="Bills G."/>
            <person name="Bluhm B."/>
            <person name="Cannon C."/>
            <person name="Castanera R."/>
            <person name="Culley D."/>
            <person name="Daum C."/>
            <person name="Ezra D."/>
            <person name="Gonzalez J."/>
            <person name="Henrissat B."/>
            <person name="Kuo A."/>
            <person name="Liang C."/>
            <person name="Lipzen A."/>
            <person name="Lutzoni F."/>
            <person name="Magnuson J."/>
            <person name="Mondo S."/>
            <person name="Nolan M."/>
            <person name="Ohm R."/>
            <person name="Pangilinan J."/>
            <person name="Park H.-J."/>
            <person name="Ramirez L."/>
            <person name="Alfaro M."/>
            <person name="Sun H."/>
            <person name="Tritt A."/>
            <person name="Yoshinaga Y."/>
            <person name="Zwiers L.-H."/>
            <person name="Turgeon B."/>
            <person name="Goodwin S."/>
            <person name="Spatafora J."/>
            <person name="Crous P."/>
            <person name="Grigoriev I."/>
        </authorList>
    </citation>
    <scope>NUCLEOTIDE SEQUENCE</scope>
    <source>
        <strain evidence="2">CBS 123094</strain>
    </source>
</reference>
<gene>
    <name evidence="2" type="ORF">P154DRAFT_261540</name>
</gene>
<evidence type="ECO:0000313" key="2">
    <source>
        <dbReference type="EMBL" id="KAF1998268.1"/>
    </source>
</evidence>
<dbReference type="Proteomes" id="UP000799779">
    <property type="component" value="Unassembled WGS sequence"/>
</dbReference>
<organism evidence="2 3">
    <name type="scientific">Amniculicola lignicola CBS 123094</name>
    <dbReference type="NCBI Taxonomy" id="1392246"/>
    <lineage>
        <taxon>Eukaryota</taxon>
        <taxon>Fungi</taxon>
        <taxon>Dikarya</taxon>
        <taxon>Ascomycota</taxon>
        <taxon>Pezizomycotina</taxon>
        <taxon>Dothideomycetes</taxon>
        <taxon>Pleosporomycetidae</taxon>
        <taxon>Pleosporales</taxon>
        <taxon>Amniculicolaceae</taxon>
        <taxon>Amniculicola</taxon>
    </lineage>
</organism>
<protein>
    <submittedName>
        <fullName evidence="2">Uncharacterized protein</fullName>
    </submittedName>
</protein>
<evidence type="ECO:0000256" key="1">
    <source>
        <dbReference type="SAM" id="Phobius"/>
    </source>
</evidence>
<keyword evidence="1" id="KW-0472">Membrane</keyword>
<dbReference type="EMBL" id="ML977605">
    <property type="protein sequence ID" value="KAF1998268.1"/>
    <property type="molecule type" value="Genomic_DNA"/>
</dbReference>
<keyword evidence="3" id="KW-1185">Reference proteome</keyword>
<feature type="transmembrane region" description="Helical" evidence="1">
    <location>
        <begin position="12"/>
        <end position="31"/>
    </location>
</feature>
<keyword evidence="1" id="KW-1133">Transmembrane helix</keyword>
<dbReference type="AlphaFoldDB" id="A0A6A5WAV7"/>
<evidence type="ECO:0000313" key="3">
    <source>
        <dbReference type="Proteomes" id="UP000799779"/>
    </source>
</evidence>
<keyword evidence="1" id="KW-0812">Transmembrane</keyword>
<name>A0A6A5WAV7_9PLEO</name>